<dbReference type="InterPro" id="IPR028994">
    <property type="entry name" value="Integrin_alpha_N"/>
</dbReference>
<dbReference type="InParanoid" id="A0A6P7GV92"/>
<reference evidence="4" key="1">
    <citation type="submission" date="2025-04" db="UniProtKB">
        <authorList>
            <consortium name="RefSeq"/>
        </authorList>
    </citation>
    <scope>IDENTIFICATION</scope>
    <source>
        <tissue evidence="4">Whole insect</tissue>
    </source>
</reference>
<dbReference type="KEGG" id="dvv:114342684"/>
<dbReference type="FunCoup" id="A0A6P7GV92">
    <property type="interactions" value="27"/>
</dbReference>
<dbReference type="GeneID" id="114342684"/>
<protein>
    <submittedName>
        <fullName evidence="4">Uncharacterized protein LOC114342684</fullName>
    </submittedName>
</protein>
<evidence type="ECO:0000313" key="2">
    <source>
        <dbReference type="EnsemblMetazoa" id="XP_028149288.1"/>
    </source>
</evidence>
<dbReference type="SUPFAM" id="SSF69318">
    <property type="entry name" value="Integrin alpha N-terminal domain"/>
    <property type="match status" value="1"/>
</dbReference>
<evidence type="ECO:0000313" key="3">
    <source>
        <dbReference type="Proteomes" id="UP001652700"/>
    </source>
</evidence>
<proteinExistence type="predicted"/>
<feature type="domain" description="FAM234A/B beta-propeller" evidence="1">
    <location>
        <begin position="2"/>
        <end position="156"/>
    </location>
</feature>
<organism evidence="4">
    <name type="scientific">Diabrotica virgifera virgifera</name>
    <name type="common">western corn rootworm</name>
    <dbReference type="NCBI Taxonomy" id="50390"/>
    <lineage>
        <taxon>Eukaryota</taxon>
        <taxon>Metazoa</taxon>
        <taxon>Ecdysozoa</taxon>
        <taxon>Arthropoda</taxon>
        <taxon>Hexapoda</taxon>
        <taxon>Insecta</taxon>
        <taxon>Pterygota</taxon>
        <taxon>Neoptera</taxon>
        <taxon>Endopterygota</taxon>
        <taxon>Coleoptera</taxon>
        <taxon>Polyphaga</taxon>
        <taxon>Cucujiformia</taxon>
        <taxon>Chrysomeloidea</taxon>
        <taxon>Chrysomelidae</taxon>
        <taxon>Galerucinae</taxon>
        <taxon>Diabroticina</taxon>
        <taxon>Diabroticites</taxon>
        <taxon>Diabrotica</taxon>
    </lineage>
</organism>
<dbReference type="OrthoDB" id="6364780at2759"/>
<gene>
    <name evidence="4" type="primary">LOC114342684</name>
</gene>
<dbReference type="RefSeq" id="XP_028149288.1">
    <property type="nucleotide sequence ID" value="XM_028293487.1"/>
</dbReference>
<dbReference type="AlphaFoldDB" id="A0A6P7GV92"/>
<keyword evidence="3" id="KW-1185">Reference proteome</keyword>
<name>A0A6P7GV92_DIAVI</name>
<reference evidence="2" key="2">
    <citation type="submission" date="2025-05" db="UniProtKB">
        <authorList>
            <consortium name="EnsemblMetazoa"/>
        </authorList>
    </citation>
    <scope>IDENTIFICATION</scope>
</reference>
<accession>A0A6P7GV92</accession>
<evidence type="ECO:0000259" key="1">
    <source>
        <dbReference type="Pfam" id="PF23727"/>
    </source>
</evidence>
<evidence type="ECO:0000313" key="4">
    <source>
        <dbReference type="RefSeq" id="XP_028149288.1"/>
    </source>
</evidence>
<dbReference type="Proteomes" id="UP001652700">
    <property type="component" value="Unplaced"/>
</dbReference>
<sequence>MGTTGVIAWDFQQESFPIQMNCTIIDIDNNGYNDCLVMDSRGLKVVETISGEALWHAHSLEEKSIPEIDMPVKIEDLNKDGVSELLAIYKKSGFLIISGKTGQALKNIHLPSTCSSISLASCNTYSISYRCIQMPGNLVTYEVLLEDIKAKYYNYSANLRLNLGKNAGFETFYEVGDRKLTVENVNTCPKCQSNVTLYSANQTKLNFWTFDNSIVMQPVSFKVPVVKPNIYSSKGYIIGFILKMWYWQDKSIKLSPVTRIYKRSVSVHNETYHLNKVSEQVLLLLLKENDAQLENVSLTDVYLICNGPAHSNCQPDYKNQENSIFIADLDLDNSLELISYSSSYKEIEIDGYETWHLTSKLNVFRLESEFSKLFENK</sequence>
<dbReference type="InterPro" id="IPR055409">
    <property type="entry name" value="Beta-prop_FAM234A_B"/>
</dbReference>
<dbReference type="EnsemblMetazoa" id="XM_028293487.2">
    <property type="protein sequence ID" value="XP_028149288.1"/>
    <property type="gene ID" value="LOC114342684"/>
</dbReference>
<dbReference type="Pfam" id="PF23727">
    <property type="entry name" value="Beta-prop_FAM234A_B"/>
    <property type="match status" value="1"/>
</dbReference>